<dbReference type="RefSeq" id="WP_200811558.1">
    <property type="nucleotide sequence ID" value="NZ_FUZP01000003.1"/>
</dbReference>
<keyword evidence="4" id="KW-1185">Reference proteome</keyword>
<proteinExistence type="predicted"/>
<evidence type="ECO:0000313" key="3">
    <source>
        <dbReference type="EMBL" id="SKC68508.1"/>
    </source>
</evidence>
<organism evidence="3 4">
    <name type="scientific">Okibacterium fritillariae</name>
    <dbReference type="NCBI Taxonomy" id="123320"/>
    <lineage>
        <taxon>Bacteria</taxon>
        <taxon>Bacillati</taxon>
        <taxon>Actinomycetota</taxon>
        <taxon>Actinomycetes</taxon>
        <taxon>Micrococcales</taxon>
        <taxon>Microbacteriaceae</taxon>
        <taxon>Okibacterium</taxon>
    </lineage>
</organism>
<sequence>MGTLIYGADGSNITFEDRLLAHLQIAIITKLRRNEPHTLSWETPSYEGSGRSTVWLHPAVPIQFKFSGSKKPAINRIWVEQLLHSANSTGGLQVIPEPRPTNTVEGSEQSPGATQATIPAARLTRTTASPTAAPAARRTRATITA</sequence>
<accession>A0A1T5KZA9</accession>
<evidence type="ECO:0000259" key="2">
    <source>
        <dbReference type="Pfam" id="PF25355"/>
    </source>
</evidence>
<feature type="compositionally biased region" description="Low complexity" evidence="1">
    <location>
        <begin position="119"/>
        <end position="145"/>
    </location>
</feature>
<name>A0A1T5KZA9_9MICO</name>
<dbReference type="Proteomes" id="UP000190857">
    <property type="component" value="Unassembled WGS sequence"/>
</dbReference>
<evidence type="ECO:0000256" key="1">
    <source>
        <dbReference type="SAM" id="MobiDB-lite"/>
    </source>
</evidence>
<feature type="compositionally biased region" description="Polar residues" evidence="1">
    <location>
        <begin position="100"/>
        <end position="117"/>
    </location>
</feature>
<dbReference type="InterPro" id="IPR057204">
    <property type="entry name" value="DUF7882"/>
</dbReference>
<evidence type="ECO:0000313" key="4">
    <source>
        <dbReference type="Proteomes" id="UP000190857"/>
    </source>
</evidence>
<dbReference type="Pfam" id="PF25355">
    <property type="entry name" value="DUF7882"/>
    <property type="match status" value="1"/>
</dbReference>
<dbReference type="STRING" id="123320.SAMN06309945_2640"/>
<feature type="region of interest" description="Disordered" evidence="1">
    <location>
        <begin position="90"/>
        <end position="145"/>
    </location>
</feature>
<gene>
    <name evidence="3" type="ORF">SAMN06309945_2640</name>
</gene>
<protein>
    <recommendedName>
        <fullName evidence="2">DUF7882 domain-containing protein</fullName>
    </recommendedName>
</protein>
<dbReference type="EMBL" id="FUZP01000003">
    <property type="protein sequence ID" value="SKC68508.1"/>
    <property type="molecule type" value="Genomic_DNA"/>
</dbReference>
<dbReference type="AlphaFoldDB" id="A0A1T5KZA9"/>
<feature type="domain" description="DUF7882" evidence="2">
    <location>
        <begin position="1"/>
        <end position="97"/>
    </location>
</feature>
<reference evidence="3 4" key="1">
    <citation type="submission" date="2017-02" db="EMBL/GenBank/DDBJ databases">
        <authorList>
            <person name="Peterson S.W."/>
        </authorList>
    </citation>
    <scope>NUCLEOTIDE SEQUENCE [LARGE SCALE GENOMIC DNA]</scope>
    <source>
        <strain evidence="3 4">VKM Ac-2059</strain>
    </source>
</reference>